<evidence type="ECO:0000256" key="7">
    <source>
        <dbReference type="SAM" id="Phobius"/>
    </source>
</evidence>
<organism evidence="9 10">
    <name type="scientific">Eucalyptus globulus</name>
    <name type="common">Tasmanian blue gum</name>
    <dbReference type="NCBI Taxonomy" id="34317"/>
    <lineage>
        <taxon>Eukaryota</taxon>
        <taxon>Viridiplantae</taxon>
        <taxon>Streptophyta</taxon>
        <taxon>Embryophyta</taxon>
        <taxon>Tracheophyta</taxon>
        <taxon>Spermatophyta</taxon>
        <taxon>Magnoliopsida</taxon>
        <taxon>eudicotyledons</taxon>
        <taxon>Gunneridae</taxon>
        <taxon>Pentapetalae</taxon>
        <taxon>rosids</taxon>
        <taxon>malvids</taxon>
        <taxon>Myrtales</taxon>
        <taxon>Myrtaceae</taxon>
        <taxon>Myrtoideae</taxon>
        <taxon>Eucalypteae</taxon>
        <taxon>Eucalyptus</taxon>
    </lineage>
</organism>
<keyword evidence="5" id="KW-0040">ANK repeat</keyword>
<proteinExistence type="predicted"/>
<feature type="transmembrane region" description="Helical" evidence="7">
    <location>
        <begin position="90"/>
        <end position="107"/>
    </location>
</feature>
<feature type="transmembrane region" description="Helical" evidence="7">
    <location>
        <begin position="48"/>
        <end position="70"/>
    </location>
</feature>
<keyword evidence="6 7" id="KW-0472">Membrane</keyword>
<evidence type="ECO:0000256" key="1">
    <source>
        <dbReference type="ARBA" id="ARBA00004141"/>
    </source>
</evidence>
<dbReference type="EMBL" id="JBJKBG010000004">
    <property type="protein sequence ID" value="KAL3742742.1"/>
    <property type="molecule type" value="Genomic_DNA"/>
</dbReference>
<keyword evidence="3" id="KW-0677">Repeat</keyword>
<comment type="caution">
    <text evidence="9">The sequence shown here is derived from an EMBL/GenBank/DDBJ whole genome shotgun (WGS) entry which is preliminary data.</text>
</comment>
<evidence type="ECO:0000313" key="9">
    <source>
        <dbReference type="EMBL" id="KAL3742742.1"/>
    </source>
</evidence>
<evidence type="ECO:0000256" key="4">
    <source>
        <dbReference type="ARBA" id="ARBA00022989"/>
    </source>
</evidence>
<evidence type="ECO:0000313" key="10">
    <source>
        <dbReference type="Proteomes" id="UP001634007"/>
    </source>
</evidence>
<evidence type="ECO:0000259" key="8">
    <source>
        <dbReference type="Pfam" id="PF13962"/>
    </source>
</evidence>
<evidence type="ECO:0000256" key="6">
    <source>
        <dbReference type="ARBA" id="ARBA00023136"/>
    </source>
</evidence>
<dbReference type="AlphaFoldDB" id="A0ABD3KTR8"/>
<accession>A0ABD3KTR8</accession>
<evidence type="ECO:0000256" key="3">
    <source>
        <dbReference type="ARBA" id="ARBA00022737"/>
    </source>
</evidence>
<feature type="transmembrane region" description="Helical" evidence="7">
    <location>
        <begin position="119"/>
        <end position="143"/>
    </location>
</feature>
<protein>
    <recommendedName>
        <fullName evidence="8">PGG domain-containing protein</fullName>
    </recommendedName>
</protein>
<dbReference type="Pfam" id="PF13962">
    <property type="entry name" value="PGG"/>
    <property type="match status" value="1"/>
</dbReference>
<dbReference type="PANTHER" id="PTHR24186:SF50">
    <property type="entry name" value="ANKYRIN REPEAT-CONTAINING PROTEIN ITN1-LIKE ISOFORM X1"/>
    <property type="match status" value="1"/>
</dbReference>
<dbReference type="GO" id="GO:0016020">
    <property type="term" value="C:membrane"/>
    <property type="evidence" value="ECO:0007669"/>
    <property type="project" value="UniProtKB-SubCell"/>
</dbReference>
<dbReference type="PANTHER" id="PTHR24186">
    <property type="entry name" value="PROTEIN PHOSPHATASE 1 REGULATORY SUBUNIT"/>
    <property type="match status" value="1"/>
</dbReference>
<evidence type="ECO:0000256" key="2">
    <source>
        <dbReference type="ARBA" id="ARBA00022692"/>
    </source>
</evidence>
<evidence type="ECO:0000256" key="5">
    <source>
        <dbReference type="ARBA" id="ARBA00023043"/>
    </source>
</evidence>
<feature type="transmembrane region" description="Helical" evidence="7">
    <location>
        <begin position="149"/>
        <end position="170"/>
    </location>
</feature>
<feature type="domain" description="PGG" evidence="8">
    <location>
        <begin position="46"/>
        <end position="142"/>
    </location>
</feature>
<dbReference type="Proteomes" id="UP001634007">
    <property type="component" value="Unassembled WGS sequence"/>
</dbReference>
<gene>
    <name evidence="9" type="ORF">ACJRO7_018111</name>
</gene>
<keyword evidence="4 7" id="KW-1133">Transmembrane helix</keyword>
<dbReference type="InterPro" id="IPR026961">
    <property type="entry name" value="PGG_dom"/>
</dbReference>
<keyword evidence="2 7" id="KW-0812">Transmembrane</keyword>
<reference evidence="9 10" key="1">
    <citation type="submission" date="2024-11" db="EMBL/GenBank/DDBJ databases">
        <title>Chromosome-level genome assembly of Eucalyptus globulus Labill. provides insights into its genome evolution.</title>
        <authorList>
            <person name="Li X."/>
        </authorList>
    </citation>
    <scope>NUCLEOTIDE SEQUENCE [LARGE SCALE GENOMIC DNA]</scope>
    <source>
        <strain evidence="9">CL2024</strain>
        <tissue evidence="9">Fresh tender leaves</tissue>
    </source>
</reference>
<name>A0ABD3KTR8_EUCGL</name>
<sequence length="197" mass="21879">MSDFQGGVIEKIKKMLDKQFVEGQPGASIITGSNIANRENSDSSTRNLINLQQLMATLIATVTFAATFTMPGGYNNDGPNRGMAILADRAAFKAFFVALFIQFDTCFPGPRHELRYTHLVARCIFIAIWAMVLAFACGTYAVLTGIIRLGISPFIIGGCIVIMYSIGCSLDPHNKLNRLRHYPGRYVRNLLYKYKIL</sequence>
<comment type="subcellular location">
    <subcellularLocation>
        <location evidence="1">Membrane</location>
        <topology evidence="1">Multi-pass membrane protein</topology>
    </subcellularLocation>
</comment>
<keyword evidence="10" id="KW-1185">Reference proteome</keyword>